<organism evidence="1 2">
    <name type="scientific">Rhodohalobacter barkolensis</name>
    <dbReference type="NCBI Taxonomy" id="2053187"/>
    <lineage>
        <taxon>Bacteria</taxon>
        <taxon>Pseudomonadati</taxon>
        <taxon>Balneolota</taxon>
        <taxon>Balneolia</taxon>
        <taxon>Balneolales</taxon>
        <taxon>Balneolaceae</taxon>
        <taxon>Rhodohalobacter</taxon>
    </lineage>
</organism>
<evidence type="ECO:0000313" key="2">
    <source>
        <dbReference type="Proteomes" id="UP000233398"/>
    </source>
</evidence>
<sequence>MVRCALSLFLISAIILISCKENESTLDHPELPRHSLNIDGDVQLQAEIHWIDSTQTLETNIRAENVSADTTVIETGSCAFQILAYSSAGSGKELIWHSQMHEHFVCFDELLVYQIPPDETLSFDRQQYINGNSWKRPIPKGEWEFEIHAKSENDEEIVIPANRLVIR</sequence>
<evidence type="ECO:0000313" key="1">
    <source>
        <dbReference type="EMBL" id="PKD42405.1"/>
    </source>
</evidence>
<dbReference type="Proteomes" id="UP000233398">
    <property type="component" value="Unassembled WGS sequence"/>
</dbReference>
<dbReference type="RefSeq" id="WP_101074480.1">
    <property type="nucleotide sequence ID" value="NZ_PISP01000007.1"/>
</dbReference>
<dbReference type="EMBL" id="PISP01000007">
    <property type="protein sequence ID" value="PKD42405.1"/>
    <property type="molecule type" value="Genomic_DNA"/>
</dbReference>
<name>A0A2N0VDY1_9BACT</name>
<dbReference type="AlphaFoldDB" id="A0A2N0VDY1"/>
<dbReference type="PROSITE" id="PS51257">
    <property type="entry name" value="PROKAR_LIPOPROTEIN"/>
    <property type="match status" value="1"/>
</dbReference>
<evidence type="ECO:0008006" key="3">
    <source>
        <dbReference type="Google" id="ProtNLM"/>
    </source>
</evidence>
<protein>
    <recommendedName>
        <fullName evidence="3">Intracellular proteinase inhibitor BsuPI domain-containing protein</fullName>
    </recommendedName>
</protein>
<accession>A0A2N0VDY1</accession>
<keyword evidence="2" id="KW-1185">Reference proteome</keyword>
<gene>
    <name evidence="1" type="ORF">CWD77_15300</name>
</gene>
<comment type="caution">
    <text evidence="1">The sequence shown here is derived from an EMBL/GenBank/DDBJ whole genome shotgun (WGS) entry which is preliminary data.</text>
</comment>
<dbReference type="OrthoDB" id="1524438at2"/>
<reference evidence="1 2" key="1">
    <citation type="submission" date="2017-11" db="EMBL/GenBank/DDBJ databases">
        <title>Rhodohalobacter 15182 sp. nov., isolated from a salt lake.</title>
        <authorList>
            <person name="Han S."/>
        </authorList>
    </citation>
    <scope>NUCLEOTIDE SEQUENCE [LARGE SCALE GENOMIC DNA]</scope>
    <source>
        <strain evidence="1 2">15182</strain>
    </source>
</reference>
<proteinExistence type="predicted"/>